<comment type="subcellular location">
    <subcellularLocation>
        <location evidence="1">Membrane</location>
        <topology evidence="1">Single-pass membrane protein</topology>
    </subcellularLocation>
</comment>
<dbReference type="AlphaFoldDB" id="A0A1G2UGA1"/>
<dbReference type="GO" id="GO:0016020">
    <property type="term" value="C:membrane"/>
    <property type="evidence" value="ECO:0007669"/>
    <property type="project" value="UniProtKB-SubCell"/>
</dbReference>
<dbReference type="Proteomes" id="UP000177096">
    <property type="component" value="Unassembled WGS sequence"/>
</dbReference>
<dbReference type="PANTHER" id="PTHR30093:SF44">
    <property type="entry name" value="TYPE II SECRETION SYSTEM CORE PROTEIN G"/>
    <property type="match status" value="1"/>
</dbReference>
<evidence type="ECO:0000256" key="3">
    <source>
        <dbReference type="ARBA" id="ARBA00022692"/>
    </source>
</evidence>
<keyword evidence="3 6" id="KW-0812">Transmembrane</keyword>
<dbReference type="Pfam" id="PF07963">
    <property type="entry name" value="N_methyl"/>
    <property type="match status" value="1"/>
</dbReference>
<evidence type="ECO:0000256" key="1">
    <source>
        <dbReference type="ARBA" id="ARBA00004167"/>
    </source>
</evidence>
<dbReference type="GO" id="GO:0015627">
    <property type="term" value="C:type II protein secretion system complex"/>
    <property type="evidence" value="ECO:0007669"/>
    <property type="project" value="InterPro"/>
</dbReference>
<comment type="caution">
    <text evidence="7">The sequence shown here is derived from an EMBL/GenBank/DDBJ whole genome shotgun (WGS) entry which is preliminary data.</text>
</comment>
<gene>
    <name evidence="7" type="ORF">A3I86_00190</name>
</gene>
<dbReference type="PANTHER" id="PTHR30093">
    <property type="entry name" value="GENERAL SECRETION PATHWAY PROTEIN G"/>
    <property type="match status" value="1"/>
</dbReference>
<evidence type="ECO:0000313" key="7">
    <source>
        <dbReference type="EMBL" id="OHB08461.1"/>
    </source>
</evidence>
<dbReference type="InterPro" id="IPR045584">
    <property type="entry name" value="Pilin-like"/>
</dbReference>
<dbReference type="PROSITE" id="PS00409">
    <property type="entry name" value="PROKAR_NTER_METHYL"/>
    <property type="match status" value="1"/>
</dbReference>
<organism evidence="7 8">
    <name type="scientific">Candidatus Zambryskibacteria bacterium RIFCSPLOWO2_02_FULL_39_14</name>
    <dbReference type="NCBI Taxonomy" id="1802769"/>
    <lineage>
        <taxon>Bacteria</taxon>
        <taxon>Candidatus Zambryskiibacteriota</taxon>
    </lineage>
</organism>
<dbReference type="Gene3D" id="3.30.700.10">
    <property type="entry name" value="Glycoprotein, Type 4 Pilin"/>
    <property type="match status" value="1"/>
</dbReference>
<accession>A0A1G2UGA1</accession>
<dbReference type="InterPro" id="IPR000983">
    <property type="entry name" value="Bac_GSPG_pilin"/>
</dbReference>
<dbReference type="EMBL" id="MHWM01000025">
    <property type="protein sequence ID" value="OHB08461.1"/>
    <property type="molecule type" value="Genomic_DNA"/>
</dbReference>
<dbReference type="PRINTS" id="PR00813">
    <property type="entry name" value="BCTERIALGSPG"/>
</dbReference>
<name>A0A1G2UGA1_9BACT</name>
<dbReference type="GO" id="GO:0015628">
    <property type="term" value="P:protein secretion by the type II secretion system"/>
    <property type="evidence" value="ECO:0007669"/>
    <property type="project" value="InterPro"/>
</dbReference>
<dbReference type="SUPFAM" id="SSF54523">
    <property type="entry name" value="Pili subunits"/>
    <property type="match status" value="1"/>
</dbReference>
<keyword evidence="5 6" id="KW-0472">Membrane</keyword>
<evidence type="ECO:0000256" key="6">
    <source>
        <dbReference type="SAM" id="Phobius"/>
    </source>
</evidence>
<proteinExistence type="predicted"/>
<evidence type="ECO:0000256" key="5">
    <source>
        <dbReference type="ARBA" id="ARBA00023136"/>
    </source>
</evidence>
<dbReference type="NCBIfam" id="TIGR02532">
    <property type="entry name" value="IV_pilin_GFxxxE"/>
    <property type="match status" value="1"/>
</dbReference>
<dbReference type="InterPro" id="IPR012902">
    <property type="entry name" value="N_methyl_site"/>
</dbReference>
<reference evidence="7 8" key="1">
    <citation type="journal article" date="2016" name="Nat. Commun.">
        <title>Thousands of microbial genomes shed light on interconnected biogeochemical processes in an aquifer system.</title>
        <authorList>
            <person name="Anantharaman K."/>
            <person name="Brown C.T."/>
            <person name="Hug L.A."/>
            <person name="Sharon I."/>
            <person name="Castelle C.J."/>
            <person name="Probst A.J."/>
            <person name="Thomas B.C."/>
            <person name="Singh A."/>
            <person name="Wilkins M.J."/>
            <person name="Karaoz U."/>
            <person name="Brodie E.L."/>
            <person name="Williams K.H."/>
            <person name="Hubbard S.S."/>
            <person name="Banfield J.F."/>
        </authorList>
    </citation>
    <scope>NUCLEOTIDE SEQUENCE [LARGE SCALE GENOMIC DNA]</scope>
</reference>
<evidence type="ECO:0000256" key="4">
    <source>
        <dbReference type="ARBA" id="ARBA00022989"/>
    </source>
</evidence>
<evidence type="ECO:0008006" key="9">
    <source>
        <dbReference type="Google" id="ProtNLM"/>
    </source>
</evidence>
<protein>
    <recommendedName>
        <fullName evidence="9">Type II secretion system protein GspG C-terminal domain-containing protein</fullName>
    </recommendedName>
</protein>
<evidence type="ECO:0000256" key="2">
    <source>
        <dbReference type="ARBA" id="ARBA00022481"/>
    </source>
</evidence>
<evidence type="ECO:0000313" key="8">
    <source>
        <dbReference type="Proteomes" id="UP000177096"/>
    </source>
</evidence>
<feature type="transmembrane region" description="Helical" evidence="6">
    <location>
        <begin position="20"/>
        <end position="43"/>
    </location>
</feature>
<keyword evidence="4 6" id="KW-1133">Transmembrane helix</keyword>
<keyword evidence="2" id="KW-0488">Methylation</keyword>
<sequence>MNNRTKGLSVQNGRAGFTLIELLVVIAIIGILSSVVLASLNTARGKGNDAKVKAQLSGARASAEIYYDNNGNYSTTAGTDCAAGMFADATSGMAQYTLAANYPAGATITCVSVGSPSTSYAISALLPGAGGTNSWCVDSTGASKGTATVTIASGDAVC</sequence>